<reference evidence="2 3" key="1">
    <citation type="submission" date="2021-03" db="EMBL/GenBank/DDBJ databases">
        <title>Genomic Encyclopedia of Type Strains, Phase III (KMG-III): the genomes of soil and plant-associated and newly described type strains.</title>
        <authorList>
            <person name="Whitman W."/>
        </authorList>
    </citation>
    <scope>NUCLEOTIDE SEQUENCE [LARGE SCALE GENOMIC DNA]</scope>
    <source>
        <strain evidence="2 3">IMMIB AFH-6</strain>
    </source>
</reference>
<proteinExistence type="predicted"/>
<dbReference type="PANTHER" id="PTHR43245">
    <property type="entry name" value="BIFUNCTIONAL POLYMYXIN RESISTANCE PROTEIN ARNA"/>
    <property type="match status" value="1"/>
</dbReference>
<dbReference type="InterPro" id="IPR036291">
    <property type="entry name" value="NAD(P)-bd_dom_sf"/>
</dbReference>
<comment type="caution">
    <text evidence="2">The sequence shown here is derived from an EMBL/GenBank/DDBJ whole genome shotgun (WGS) entry which is preliminary data.</text>
</comment>
<evidence type="ECO:0000313" key="3">
    <source>
        <dbReference type="Proteomes" id="UP000781958"/>
    </source>
</evidence>
<dbReference type="CDD" id="cd08946">
    <property type="entry name" value="SDR_e"/>
    <property type="match status" value="1"/>
</dbReference>
<dbReference type="SUPFAM" id="SSF51735">
    <property type="entry name" value="NAD(P)-binding Rossmann-fold domains"/>
    <property type="match status" value="1"/>
</dbReference>
<dbReference type="Gene3D" id="3.40.50.720">
    <property type="entry name" value="NAD(P)-binding Rossmann-like Domain"/>
    <property type="match status" value="1"/>
</dbReference>
<dbReference type="PANTHER" id="PTHR43245:SF23">
    <property type="entry name" value="NAD(P)-BINDING DOMAIN-CONTAINING PROTEIN"/>
    <property type="match status" value="1"/>
</dbReference>
<dbReference type="InterPro" id="IPR001509">
    <property type="entry name" value="Epimerase_deHydtase"/>
</dbReference>
<evidence type="ECO:0000259" key="1">
    <source>
        <dbReference type="Pfam" id="PF01370"/>
    </source>
</evidence>
<dbReference type="Proteomes" id="UP000781958">
    <property type="component" value="Unassembled WGS sequence"/>
</dbReference>
<sequence>MLKNVLITGGAGYVGNVLVPRLLAAGYNVLVYDIFYFGQGILPAHPNLRIVEGDVRDTAKLAGCMTGIDAVLHLACIANDPSFDLDPALSKSINFDCFEPMVVAAKAAGVRRFVYCSSSSVYGVSEQPNVTEEHPLVPLTDYNKYKGMCEPLLFRHQAPGFTCVTIRPATVCGYSPRTRLDLSVNILTNHAVNNGKITVFGGEQMRPNLHIQDMVTAYETLLEAPDEKIAGEIFNCGYQNLKIREIAEIAKQVVETEFPDRAPITIVTTPSDDLRSYHINSDKITRVLGYRPRHTVEDAVRDLCQAFKAGKLPDSLTDDRYFNVRTMKAQQVA</sequence>
<protein>
    <submittedName>
        <fullName evidence="2">Nucleoside-diphosphate-sugar epimerase</fullName>
    </submittedName>
</protein>
<gene>
    <name evidence="2" type="ORF">J2851_004088</name>
</gene>
<dbReference type="Pfam" id="PF01370">
    <property type="entry name" value="Epimerase"/>
    <property type="match status" value="1"/>
</dbReference>
<keyword evidence="3" id="KW-1185">Reference proteome</keyword>
<accession>A0ABS4SP09</accession>
<dbReference type="InterPro" id="IPR050177">
    <property type="entry name" value="Lipid_A_modif_metabolic_enz"/>
</dbReference>
<name>A0ABS4SP09_9PROT</name>
<dbReference type="RefSeq" id="WP_209768454.1">
    <property type="nucleotide sequence ID" value="NZ_JAGINP010000015.1"/>
</dbReference>
<dbReference type="EMBL" id="JAGINP010000015">
    <property type="protein sequence ID" value="MBP2294299.1"/>
    <property type="molecule type" value="Genomic_DNA"/>
</dbReference>
<evidence type="ECO:0000313" key="2">
    <source>
        <dbReference type="EMBL" id="MBP2294299.1"/>
    </source>
</evidence>
<organism evidence="2 3">
    <name type="scientific">Azospirillum rugosum</name>
    <dbReference type="NCBI Taxonomy" id="416170"/>
    <lineage>
        <taxon>Bacteria</taxon>
        <taxon>Pseudomonadati</taxon>
        <taxon>Pseudomonadota</taxon>
        <taxon>Alphaproteobacteria</taxon>
        <taxon>Rhodospirillales</taxon>
        <taxon>Azospirillaceae</taxon>
        <taxon>Azospirillum</taxon>
    </lineage>
</organism>
<feature type="domain" description="NAD-dependent epimerase/dehydratase" evidence="1">
    <location>
        <begin position="5"/>
        <end position="237"/>
    </location>
</feature>